<dbReference type="PANTHER" id="PTHR32063">
    <property type="match status" value="1"/>
</dbReference>
<dbReference type="Gene3D" id="3.30.70.1430">
    <property type="entry name" value="Multidrug efflux transporter AcrB pore domain"/>
    <property type="match status" value="2"/>
</dbReference>
<evidence type="ECO:0000256" key="4">
    <source>
        <dbReference type="ARBA" id="ARBA00022475"/>
    </source>
</evidence>
<dbReference type="GO" id="GO:0005886">
    <property type="term" value="C:plasma membrane"/>
    <property type="evidence" value="ECO:0007669"/>
    <property type="project" value="UniProtKB-SubCell"/>
</dbReference>
<dbReference type="Gene3D" id="3.30.70.1440">
    <property type="entry name" value="Multidrug efflux transporter AcrB pore domain"/>
    <property type="match status" value="1"/>
</dbReference>
<feature type="transmembrane region" description="Helical" evidence="8">
    <location>
        <begin position="997"/>
        <end position="1023"/>
    </location>
</feature>
<keyword evidence="5 8" id="KW-0812">Transmembrane</keyword>
<dbReference type="NCBIfam" id="TIGR00914">
    <property type="entry name" value="2A0601"/>
    <property type="match status" value="1"/>
</dbReference>
<dbReference type="Proteomes" id="UP000582837">
    <property type="component" value="Unassembled WGS sequence"/>
</dbReference>
<feature type="transmembrane region" description="Helical" evidence="8">
    <location>
        <begin position="534"/>
        <end position="553"/>
    </location>
</feature>
<feature type="transmembrane region" description="Helical" evidence="8">
    <location>
        <begin position="472"/>
        <end position="499"/>
    </location>
</feature>
<dbReference type="Gene3D" id="1.20.1640.10">
    <property type="entry name" value="Multidrug efflux transporter AcrB transmembrane domain"/>
    <property type="match status" value="2"/>
</dbReference>
<keyword evidence="7 8" id="KW-0472">Membrane</keyword>
<evidence type="ECO:0000256" key="2">
    <source>
        <dbReference type="ARBA" id="ARBA00010942"/>
    </source>
</evidence>
<evidence type="ECO:0000256" key="3">
    <source>
        <dbReference type="ARBA" id="ARBA00022448"/>
    </source>
</evidence>
<evidence type="ECO:0000256" key="6">
    <source>
        <dbReference type="ARBA" id="ARBA00022989"/>
    </source>
</evidence>
<keyword evidence="10" id="KW-1185">Reference proteome</keyword>
<accession>A0A841H1N1</accession>
<evidence type="ECO:0000313" key="9">
    <source>
        <dbReference type="EMBL" id="MBB6071927.1"/>
    </source>
</evidence>
<dbReference type="GO" id="GO:0008324">
    <property type="term" value="F:monoatomic cation transmembrane transporter activity"/>
    <property type="evidence" value="ECO:0007669"/>
    <property type="project" value="InterPro"/>
</dbReference>
<feature type="transmembrane region" description="Helical" evidence="8">
    <location>
        <begin position="14"/>
        <end position="31"/>
    </location>
</feature>
<name>A0A841H1N1_9BACT</name>
<dbReference type="GO" id="GO:0042910">
    <property type="term" value="F:xenobiotic transmembrane transporter activity"/>
    <property type="evidence" value="ECO:0007669"/>
    <property type="project" value="TreeGrafter"/>
</dbReference>
<evidence type="ECO:0000256" key="7">
    <source>
        <dbReference type="ARBA" id="ARBA00023136"/>
    </source>
</evidence>
<comment type="caution">
    <text evidence="9">The sequence shown here is derived from an EMBL/GenBank/DDBJ whole genome shotgun (WGS) entry which is preliminary data.</text>
</comment>
<dbReference type="PRINTS" id="PR00702">
    <property type="entry name" value="ACRIFLAVINRP"/>
</dbReference>
<dbReference type="InterPro" id="IPR001036">
    <property type="entry name" value="Acrflvin-R"/>
</dbReference>
<proteinExistence type="inferred from homology"/>
<evidence type="ECO:0000256" key="1">
    <source>
        <dbReference type="ARBA" id="ARBA00004651"/>
    </source>
</evidence>
<protein>
    <submittedName>
        <fullName evidence="9">Cobalt-zinc-cadmium resistance protein CzcA</fullName>
    </submittedName>
</protein>
<evidence type="ECO:0000313" key="10">
    <source>
        <dbReference type="Proteomes" id="UP000582837"/>
    </source>
</evidence>
<feature type="transmembrane region" description="Helical" evidence="8">
    <location>
        <begin position="969"/>
        <end position="985"/>
    </location>
</feature>
<dbReference type="EMBL" id="JACHIA010000011">
    <property type="protein sequence ID" value="MBB6071927.1"/>
    <property type="molecule type" value="Genomic_DNA"/>
</dbReference>
<dbReference type="PANTHER" id="PTHR32063:SF24">
    <property type="entry name" value="CATION EFFLUX SYSTEM (ACRB_ACRD_ACRF FAMILY)"/>
    <property type="match status" value="1"/>
</dbReference>
<reference evidence="9 10" key="1">
    <citation type="submission" date="2020-08" db="EMBL/GenBank/DDBJ databases">
        <title>Genomic Encyclopedia of Type Strains, Phase IV (KMG-IV): sequencing the most valuable type-strain genomes for metagenomic binning, comparative biology and taxonomic classification.</title>
        <authorList>
            <person name="Goeker M."/>
        </authorList>
    </citation>
    <scope>NUCLEOTIDE SEQUENCE [LARGE SCALE GENOMIC DNA]</scope>
    <source>
        <strain evidence="9 10">DSM 29007</strain>
    </source>
</reference>
<dbReference type="InterPro" id="IPR004763">
    <property type="entry name" value="CusA-like"/>
</dbReference>
<keyword evidence="3" id="KW-0813">Transport</keyword>
<dbReference type="AlphaFoldDB" id="A0A841H1N1"/>
<sequence length="1038" mass="111504">MIDKLIGWAVRNRGAVPFGILALIGAGVWAMRTLRVDAFPDLTDVQVQILVEAPGLSPVEVERLATAPIEVAMGGLPRVTQVRSVSKYAFAAVTIVFEEDVDLYFARTLVAERLQGVRESLPADAEAEMGPMSAANSEIYFYTLEGNDQDLMALRTLHDRVVKPQLRTVPGVAEVNSFGGYVRQVQVVIRPEALASYRLTLHDVVAAIEANNAVAAGGYLEHRDEQYILRGLGQASGPEDLARTVIRSSEAGVPVLVGDVAEVGYGSELRQGAVSRDGRGEVVSGMVLMLRGENGRDVVSRVRQRVEAVNRSLPDGVRVRPYYDQTDLVDGTLHTVRRNLLEGGFLVIAVLLLFLGNVRAALIVALTIPFSLLFAFVGMRWLGLSANLMSLGAIDFGMIVDGAVVMAEHYVKTLHGDEERGEFPRGPALAARLAEAGREVARPIAFGVLIIMLVYVPIATLQGLEGRMFRPMAITVAIALFGSLVLALVWVPAAATLAFRHGARESRYAVRLAAWLDRRYAPLLARVMRRPGSTLASAAALFAGSLLLVPLLGTEFLPELDEGSIVVQALRDPGVSLTRSVEMQREMERTLRMSPEVSTVVSRVGRAEIGSDPMGLHQADVFVMLKPRSRWRAGLDKDALQEEMEHRLGERVPGMGFVFTQPMAMRLDELISGVRGDLAVKVFGDDPEQNRRAAERIASVIRAVPGAAEVQVEATDGQGYLNVRMDRAAMARFGIPMREMQEALETAVGGRPVSQVVDGAYALDVVVQYPAELRTSVEAIGAITVPSPGGARIALAQVADIRLESGPVQVSREQAQRLVVVSANVSGRDLGGFADDVQAAVARADLPAGVFVDFGGQFQNQRRAMARLRVVVPLSIALIALLLYVSLRSWTLAGLVLANLPFAAVGGIAALWLRGLHLSVSASIGFIALFGVAVLNGLVLLSTIQRRRREGHTAADAATAGSRERLRPVLMTATVASIGFIPVALSHGTGAEVQRPLATVVIGGLVTSTLLTLLVLPALYAWIEGRRERRAPGAEAAG</sequence>
<dbReference type="SUPFAM" id="SSF82693">
    <property type="entry name" value="Multidrug efflux transporter AcrB pore domain, PN1, PN2, PC1 and PC2 subdomains"/>
    <property type="match status" value="3"/>
</dbReference>
<dbReference type="SUPFAM" id="SSF82714">
    <property type="entry name" value="Multidrug efflux transporter AcrB TolC docking domain, DN and DC subdomains"/>
    <property type="match status" value="2"/>
</dbReference>
<evidence type="ECO:0000256" key="8">
    <source>
        <dbReference type="SAM" id="Phobius"/>
    </source>
</evidence>
<dbReference type="RefSeq" id="WP_170035374.1">
    <property type="nucleotide sequence ID" value="NZ_JABDTL010000001.1"/>
</dbReference>
<dbReference type="SUPFAM" id="SSF82866">
    <property type="entry name" value="Multidrug efflux transporter AcrB transmembrane domain"/>
    <property type="match status" value="2"/>
</dbReference>
<comment type="subcellular location">
    <subcellularLocation>
        <location evidence="1">Cell membrane</location>
        <topology evidence="1">Multi-pass membrane protein</topology>
    </subcellularLocation>
</comment>
<feature type="transmembrane region" description="Helical" evidence="8">
    <location>
        <begin position="892"/>
        <end position="913"/>
    </location>
</feature>
<keyword evidence="6 8" id="KW-1133">Transmembrane helix</keyword>
<feature type="transmembrane region" description="Helical" evidence="8">
    <location>
        <begin position="866"/>
        <end position="885"/>
    </location>
</feature>
<gene>
    <name evidence="9" type="ORF">HNQ61_003587</name>
</gene>
<evidence type="ECO:0000256" key="5">
    <source>
        <dbReference type="ARBA" id="ARBA00022692"/>
    </source>
</evidence>
<dbReference type="Gene3D" id="3.30.70.1320">
    <property type="entry name" value="Multidrug efflux transporter AcrB pore domain like"/>
    <property type="match status" value="1"/>
</dbReference>
<organism evidence="9 10">
    <name type="scientific">Longimicrobium terrae</name>
    <dbReference type="NCBI Taxonomy" id="1639882"/>
    <lineage>
        <taxon>Bacteria</taxon>
        <taxon>Pseudomonadati</taxon>
        <taxon>Gemmatimonadota</taxon>
        <taxon>Longimicrobiia</taxon>
        <taxon>Longimicrobiales</taxon>
        <taxon>Longimicrobiaceae</taxon>
        <taxon>Longimicrobium</taxon>
    </lineage>
</organism>
<feature type="transmembrane region" description="Helical" evidence="8">
    <location>
        <begin position="440"/>
        <end position="460"/>
    </location>
</feature>
<feature type="transmembrane region" description="Helical" evidence="8">
    <location>
        <begin position="362"/>
        <end position="382"/>
    </location>
</feature>
<comment type="similarity">
    <text evidence="2">Belongs to the resistance-nodulation-cell division (RND) (TC 2.A.6) family.</text>
</comment>
<dbReference type="InterPro" id="IPR027463">
    <property type="entry name" value="AcrB_DN_DC_subdom"/>
</dbReference>
<dbReference type="Pfam" id="PF00873">
    <property type="entry name" value="ACR_tran"/>
    <property type="match status" value="1"/>
</dbReference>
<keyword evidence="4" id="KW-1003">Cell membrane</keyword>
<dbReference type="Gene3D" id="3.30.2090.10">
    <property type="entry name" value="Multidrug efflux transporter AcrB TolC docking domain, DN and DC subdomains"/>
    <property type="match status" value="2"/>
</dbReference>
<feature type="transmembrane region" description="Helical" evidence="8">
    <location>
        <begin position="919"/>
        <end position="941"/>
    </location>
</feature>